<dbReference type="InterPro" id="IPR020103">
    <property type="entry name" value="PsdUridine_synth_cat_dom_sf"/>
</dbReference>
<dbReference type="InterPro" id="IPR006145">
    <property type="entry name" value="PsdUridine_synth_RsuA/RluA"/>
</dbReference>
<proteinExistence type="predicted"/>
<reference evidence="3 4" key="1">
    <citation type="submission" date="2017-06" db="EMBL/GenBank/DDBJ databases">
        <authorList>
            <person name="Varghese N."/>
            <person name="Submissions S."/>
        </authorList>
    </citation>
    <scope>NUCLEOTIDE SEQUENCE [LARGE SCALE GENOMIC DNA]</scope>
    <source>
        <strain evidence="3 4">DSM 19840</strain>
    </source>
</reference>
<evidence type="ECO:0000313" key="3">
    <source>
        <dbReference type="EMBL" id="SNR65261.1"/>
    </source>
</evidence>
<dbReference type="InterPro" id="IPR050188">
    <property type="entry name" value="RluA_PseudoU_synthase"/>
</dbReference>
<dbReference type="PANTHER" id="PTHR21600">
    <property type="entry name" value="MITOCHONDRIAL RNA PSEUDOURIDINE SYNTHASE"/>
    <property type="match status" value="1"/>
</dbReference>
<evidence type="ECO:0000313" key="4">
    <source>
        <dbReference type="Proteomes" id="UP000198337"/>
    </source>
</evidence>
<keyword evidence="1" id="KW-0694">RNA-binding</keyword>
<dbReference type="CDD" id="cd02869">
    <property type="entry name" value="PseudoU_synth_RluA_like"/>
    <property type="match status" value="1"/>
</dbReference>
<name>A0ABY1SJM7_9FLAO</name>
<organism evidence="3 4">
    <name type="scientific">Maribacter sedimenticola</name>
    <dbReference type="NCBI Taxonomy" id="228956"/>
    <lineage>
        <taxon>Bacteria</taxon>
        <taxon>Pseudomonadati</taxon>
        <taxon>Bacteroidota</taxon>
        <taxon>Flavobacteriia</taxon>
        <taxon>Flavobacteriales</taxon>
        <taxon>Flavobacteriaceae</taxon>
        <taxon>Maribacter</taxon>
    </lineage>
</organism>
<dbReference type="PROSITE" id="PS01129">
    <property type="entry name" value="PSI_RLU"/>
    <property type="match status" value="1"/>
</dbReference>
<dbReference type="InterPro" id="IPR006224">
    <property type="entry name" value="PsdUridine_synth_RluA-like_CS"/>
</dbReference>
<dbReference type="Proteomes" id="UP000198337">
    <property type="component" value="Unassembled WGS sequence"/>
</dbReference>
<dbReference type="EMBL" id="FZNV01000004">
    <property type="protein sequence ID" value="SNR65261.1"/>
    <property type="molecule type" value="Genomic_DNA"/>
</dbReference>
<keyword evidence="4" id="KW-1185">Reference proteome</keyword>
<dbReference type="RefSeq" id="WP_089261488.1">
    <property type="nucleotide sequence ID" value="NZ_FZNV01000004.1"/>
</dbReference>
<feature type="domain" description="Pseudouridine synthase RsuA/RluA-like" evidence="2">
    <location>
        <begin position="89"/>
        <end position="226"/>
    </location>
</feature>
<dbReference type="PROSITE" id="PS50889">
    <property type="entry name" value="S4"/>
    <property type="match status" value="1"/>
</dbReference>
<evidence type="ECO:0000259" key="2">
    <source>
        <dbReference type="Pfam" id="PF00849"/>
    </source>
</evidence>
<gene>
    <name evidence="3" type="ORF">SAMN04488009_2991</name>
</gene>
<dbReference type="Gene3D" id="3.30.2350.10">
    <property type="entry name" value="Pseudouridine synthase"/>
    <property type="match status" value="1"/>
</dbReference>
<sequence>MHIRETHFVAKNIHKSRLQEYGVGIFEGITSKSALKKAIKKKLIWVNGKEAFTATFISGGEKIEYLVDTQTPSKRLKLSLQVIFEDEYLAVINKPAGILVSGNKFLTIANALPQNLKISRAKDAVDPQPVHRLDYETTGLLLVGKTNSAIVALNQMFKNRAIKKTYLAVTIGEMRENGHISLPIDNKVASSSFSVIQSTLSDRFTYLNLVELQPQTGRRHQLRKHLYAIGNPILGDKLYFKDNLQLRGKGLYLHAYSLQFQHPISNNTMNFKAILPKKFYNIFPEFEL</sequence>
<protein>
    <submittedName>
        <fullName evidence="3">23S rRNA pseudouridine1911/1915/1917 synthase</fullName>
    </submittedName>
</protein>
<evidence type="ECO:0000256" key="1">
    <source>
        <dbReference type="PROSITE-ProRule" id="PRU00182"/>
    </source>
</evidence>
<dbReference type="SUPFAM" id="SSF55120">
    <property type="entry name" value="Pseudouridine synthase"/>
    <property type="match status" value="1"/>
</dbReference>
<dbReference type="Pfam" id="PF00849">
    <property type="entry name" value="PseudoU_synth_2"/>
    <property type="match status" value="1"/>
</dbReference>
<comment type="caution">
    <text evidence="3">The sequence shown here is derived from an EMBL/GenBank/DDBJ whole genome shotgun (WGS) entry which is preliminary data.</text>
</comment>
<accession>A0ABY1SJM7</accession>